<dbReference type="InterPro" id="IPR043128">
    <property type="entry name" value="Rev_trsase/Diguanyl_cyclase"/>
</dbReference>
<dbReference type="InterPro" id="IPR000477">
    <property type="entry name" value="RT_dom"/>
</dbReference>
<dbReference type="Gene3D" id="3.30.70.270">
    <property type="match status" value="1"/>
</dbReference>
<proteinExistence type="predicted"/>
<keyword evidence="3" id="KW-1185">Reference proteome</keyword>
<sequence>MTRVWDTETLSQDWSDAALVPFFKKGDKRCCSNYRGISLIDVSAKIFASILLRRFQSERDSRTRPNQCGFRRNRGCTDKIFTLTRILEHRWCFQQKTVICFVDFAAAFDSVDRDTLWKVMQADGIPPKLLNIIKTYYRSARPRVRVYGEVSEPFEIRSGVRQGCVLSPTLFNYAIDWITTNALREFPGITVGHNFSVKDLDYADDIAILGETFADVQFAINELQRVVSQIGMKVNASKTKILTAESSPPDKTPIVLNGDILDQKLESFISNVAVALL</sequence>
<dbReference type="SUPFAM" id="SSF56672">
    <property type="entry name" value="DNA/RNA polymerases"/>
    <property type="match status" value="1"/>
</dbReference>
<dbReference type="PANTHER" id="PTHR47027:SF20">
    <property type="entry name" value="REVERSE TRANSCRIPTASE-LIKE PROTEIN WITH RNA-DIRECTED DNA POLYMERASE DOMAIN"/>
    <property type="match status" value="1"/>
</dbReference>
<evidence type="ECO:0000259" key="1">
    <source>
        <dbReference type="PROSITE" id="PS50878"/>
    </source>
</evidence>
<dbReference type="PANTHER" id="PTHR47027">
    <property type="entry name" value="REVERSE TRANSCRIPTASE DOMAIN-CONTAINING PROTEIN"/>
    <property type="match status" value="1"/>
</dbReference>
<protein>
    <recommendedName>
        <fullName evidence="1">Reverse transcriptase domain-containing protein</fullName>
    </recommendedName>
</protein>
<dbReference type="InterPro" id="IPR043502">
    <property type="entry name" value="DNA/RNA_pol_sf"/>
</dbReference>
<reference evidence="2" key="1">
    <citation type="submission" date="2023-08" db="EMBL/GenBank/DDBJ databases">
        <authorList>
            <person name="Alioto T."/>
            <person name="Alioto T."/>
            <person name="Gomez Garrido J."/>
        </authorList>
    </citation>
    <scope>NUCLEOTIDE SEQUENCE</scope>
</reference>
<accession>A0AA36AJX5</accession>
<feature type="domain" description="Reverse transcriptase" evidence="1">
    <location>
        <begin position="3"/>
        <end position="261"/>
    </location>
</feature>
<dbReference type="CDD" id="cd01650">
    <property type="entry name" value="RT_nLTR_like"/>
    <property type="match status" value="1"/>
</dbReference>
<dbReference type="EMBL" id="OX597815">
    <property type="protein sequence ID" value="CAI9717498.1"/>
    <property type="molecule type" value="Genomic_DNA"/>
</dbReference>
<dbReference type="Proteomes" id="UP001162480">
    <property type="component" value="Chromosome 2"/>
</dbReference>
<evidence type="ECO:0000313" key="3">
    <source>
        <dbReference type="Proteomes" id="UP001162480"/>
    </source>
</evidence>
<name>A0AA36AJX5_OCTVU</name>
<evidence type="ECO:0000313" key="2">
    <source>
        <dbReference type="EMBL" id="CAI9717498.1"/>
    </source>
</evidence>
<dbReference type="AlphaFoldDB" id="A0AA36AJX5"/>
<dbReference type="PROSITE" id="PS50878">
    <property type="entry name" value="RT_POL"/>
    <property type="match status" value="1"/>
</dbReference>
<gene>
    <name evidence="2" type="ORF">OCTVUL_1B003573</name>
</gene>
<organism evidence="2 3">
    <name type="scientific">Octopus vulgaris</name>
    <name type="common">Common octopus</name>
    <dbReference type="NCBI Taxonomy" id="6645"/>
    <lineage>
        <taxon>Eukaryota</taxon>
        <taxon>Metazoa</taxon>
        <taxon>Spiralia</taxon>
        <taxon>Lophotrochozoa</taxon>
        <taxon>Mollusca</taxon>
        <taxon>Cephalopoda</taxon>
        <taxon>Coleoidea</taxon>
        <taxon>Octopodiformes</taxon>
        <taxon>Octopoda</taxon>
        <taxon>Incirrata</taxon>
        <taxon>Octopodidae</taxon>
        <taxon>Octopus</taxon>
    </lineage>
</organism>
<dbReference type="Pfam" id="PF00078">
    <property type="entry name" value="RVT_1"/>
    <property type="match status" value="1"/>
</dbReference>